<evidence type="ECO:0000256" key="7">
    <source>
        <dbReference type="ARBA" id="ARBA00022741"/>
    </source>
</evidence>
<dbReference type="SUPFAM" id="SSF81891">
    <property type="entry name" value="Poly A polymerase C-terminal region-like"/>
    <property type="match status" value="1"/>
</dbReference>
<evidence type="ECO:0000256" key="2">
    <source>
        <dbReference type="ARBA" id="ARBA00007265"/>
    </source>
</evidence>
<dbReference type="GO" id="GO:0046872">
    <property type="term" value="F:metal ion binding"/>
    <property type="evidence" value="ECO:0007669"/>
    <property type="project" value="UniProtKB-KW"/>
</dbReference>
<evidence type="ECO:0000259" key="12">
    <source>
        <dbReference type="Pfam" id="PF12627"/>
    </source>
</evidence>
<keyword evidence="3 9" id="KW-0808">Transferase</keyword>
<dbReference type="Pfam" id="PF01743">
    <property type="entry name" value="PolyA_pol"/>
    <property type="match status" value="1"/>
</dbReference>
<evidence type="ECO:0000256" key="6">
    <source>
        <dbReference type="ARBA" id="ARBA00022723"/>
    </source>
</evidence>
<accession>W2TTF8</accession>
<dbReference type="KEGG" id="nai:NECAME_06894"/>
<keyword evidence="7" id="KW-0547">Nucleotide-binding</keyword>
<dbReference type="OrthoDB" id="445712at2759"/>
<comment type="cofactor">
    <cofactor evidence="1">
        <name>Mg(2+)</name>
        <dbReference type="ChEBI" id="CHEBI:18420"/>
    </cofactor>
</comment>
<keyword evidence="14" id="KW-1185">Reference proteome</keyword>
<dbReference type="AlphaFoldDB" id="W2TTF8"/>
<feature type="domain" description="Poly A polymerase head" evidence="11">
    <location>
        <begin position="58"/>
        <end position="136"/>
    </location>
</feature>
<dbReference type="EMBL" id="KI657953">
    <property type="protein sequence ID" value="ETN84332.1"/>
    <property type="molecule type" value="Genomic_DNA"/>
</dbReference>
<dbReference type="InterPro" id="IPR002646">
    <property type="entry name" value="PolA_pol_head_dom"/>
</dbReference>
<dbReference type="GO" id="GO:0005739">
    <property type="term" value="C:mitochondrion"/>
    <property type="evidence" value="ECO:0007669"/>
    <property type="project" value="TreeGrafter"/>
</dbReference>
<evidence type="ECO:0000256" key="10">
    <source>
        <dbReference type="SAM" id="MobiDB-lite"/>
    </source>
</evidence>
<keyword evidence="5" id="KW-0548">Nucleotidyltransferase</keyword>
<dbReference type="OMA" id="ATTRICE"/>
<dbReference type="GO" id="GO:0001680">
    <property type="term" value="P:tRNA 3'-terminal CCA addition"/>
    <property type="evidence" value="ECO:0007669"/>
    <property type="project" value="TreeGrafter"/>
</dbReference>
<evidence type="ECO:0000256" key="9">
    <source>
        <dbReference type="RuleBase" id="RU003953"/>
    </source>
</evidence>
<dbReference type="SUPFAM" id="SSF81301">
    <property type="entry name" value="Nucleotidyltransferase"/>
    <property type="match status" value="1"/>
</dbReference>
<dbReference type="PANTHER" id="PTHR46173">
    <property type="entry name" value="CCA TRNA NUCLEOTIDYLTRANSFERASE 1, MITOCHONDRIAL"/>
    <property type="match status" value="1"/>
</dbReference>
<evidence type="ECO:0000259" key="11">
    <source>
        <dbReference type="Pfam" id="PF01743"/>
    </source>
</evidence>
<evidence type="ECO:0000256" key="4">
    <source>
        <dbReference type="ARBA" id="ARBA00022694"/>
    </source>
</evidence>
<dbReference type="STRING" id="51031.W2TTF8"/>
<feature type="domain" description="tRNA nucleotidyltransferase/poly(A) polymerase RNA and SrmB- binding" evidence="12">
    <location>
        <begin position="143"/>
        <end position="193"/>
    </location>
</feature>
<dbReference type="Pfam" id="PF12627">
    <property type="entry name" value="PolyA_pol_RNAbd"/>
    <property type="match status" value="1"/>
</dbReference>
<dbReference type="PANTHER" id="PTHR46173:SF1">
    <property type="entry name" value="CCA TRNA NUCLEOTIDYLTRANSFERASE 1, MITOCHONDRIAL"/>
    <property type="match status" value="1"/>
</dbReference>
<evidence type="ECO:0000256" key="3">
    <source>
        <dbReference type="ARBA" id="ARBA00022679"/>
    </source>
</evidence>
<dbReference type="GO" id="GO:0016779">
    <property type="term" value="F:nucleotidyltransferase activity"/>
    <property type="evidence" value="ECO:0007669"/>
    <property type="project" value="UniProtKB-KW"/>
</dbReference>
<gene>
    <name evidence="13" type="ORF">NECAME_06894</name>
</gene>
<dbReference type="Gene3D" id="1.10.3090.10">
    <property type="entry name" value="cca-adding enzyme, domain 2"/>
    <property type="match status" value="1"/>
</dbReference>
<name>W2TTF8_NECAM</name>
<evidence type="ECO:0000313" key="13">
    <source>
        <dbReference type="EMBL" id="ETN84332.1"/>
    </source>
</evidence>
<keyword evidence="6" id="KW-0479">Metal-binding</keyword>
<dbReference type="InterPro" id="IPR032828">
    <property type="entry name" value="PolyA_RNA-bd"/>
</dbReference>
<reference evidence="14" key="1">
    <citation type="journal article" date="2014" name="Nat. Genet.">
        <title>Genome of the human hookworm Necator americanus.</title>
        <authorList>
            <person name="Tang Y.T."/>
            <person name="Gao X."/>
            <person name="Rosa B.A."/>
            <person name="Abubucker S."/>
            <person name="Hallsworth-Pepin K."/>
            <person name="Martin J."/>
            <person name="Tyagi R."/>
            <person name="Heizer E."/>
            <person name="Zhang X."/>
            <person name="Bhonagiri-Palsikar V."/>
            <person name="Minx P."/>
            <person name="Warren W.C."/>
            <person name="Wang Q."/>
            <person name="Zhan B."/>
            <person name="Hotez P.J."/>
            <person name="Sternberg P.W."/>
            <person name="Dougall A."/>
            <person name="Gaze S.T."/>
            <person name="Mulvenna J."/>
            <person name="Sotillo J."/>
            <person name="Ranganathan S."/>
            <person name="Rabelo E.M."/>
            <person name="Wilson R.K."/>
            <person name="Felgner P.L."/>
            <person name="Bethony J."/>
            <person name="Hawdon J.M."/>
            <person name="Gasser R.B."/>
            <person name="Loukas A."/>
            <person name="Mitreva M."/>
        </authorList>
    </citation>
    <scope>NUCLEOTIDE SEQUENCE [LARGE SCALE GENOMIC DNA]</scope>
</reference>
<organism evidence="13 14">
    <name type="scientific">Necator americanus</name>
    <name type="common">Human hookworm</name>
    <dbReference type="NCBI Taxonomy" id="51031"/>
    <lineage>
        <taxon>Eukaryota</taxon>
        <taxon>Metazoa</taxon>
        <taxon>Ecdysozoa</taxon>
        <taxon>Nematoda</taxon>
        <taxon>Chromadorea</taxon>
        <taxon>Rhabditida</taxon>
        <taxon>Rhabditina</taxon>
        <taxon>Rhabditomorpha</taxon>
        <taxon>Strongyloidea</taxon>
        <taxon>Ancylostomatidae</taxon>
        <taxon>Bunostominae</taxon>
        <taxon>Necator</taxon>
    </lineage>
</organism>
<feature type="region of interest" description="Disordered" evidence="10">
    <location>
        <begin position="364"/>
        <end position="388"/>
    </location>
</feature>
<proteinExistence type="inferred from homology"/>
<protein>
    <submittedName>
        <fullName evidence="13">tRNA nucleotidyltransferase/poly(A) polymerase family protein</fullName>
    </submittedName>
</protein>
<dbReference type="GO" id="GO:0000166">
    <property type="term" value="F:nucleotide binding"/>
    <property type="evidence" value="ECO:0007669"/>
    <property type="project" value="UniProtKB-KW"/>
</dbReference>
<dbReference type="Proteomes" id="UP000053676">
    <property type="component" value="Unassembled WGS sequence"/>
</dbReference>
<evidence type="ECO:0000256" key="1">
    <source>
        <dbReference type="ARBA" id="ARBA00001946"/>
    </source>
</evidence>
<feature type="compositionally biased region" description="Basic residues" evidence="10">
    <location>
        <begin position="379"/>
        <end position="388"/>
    </location>
</feature>
<dbReference type="GO" id="GO:1990180">
    <property type="term" value="P:mitochondrial tRNA 3'-end processing"/>
    <property type="evidence" value="ECO:0007669"/>
    <property type="project" value="TreeGrafter"/>
</dbReference>
<keyword evidence="4" id="KW-0819">tRNA processing</keyword>
<sequence>MILKSLVQKFSSSFIRPVLAKNRINPRKMKIDTPEFRSLFTPQLNKLSELFKENNYDLRIAGGAVRDLLMGIRPADVDFATTATPTQMKELFDKEQIRMLHKRGEEHGTITCRMDDKENFEITTLRYFRFFGRISSSAEHECETIKAIKENSEGLAGVSAERIWTEMKRLVIGRMADHVIRCMLDECKLQKYLGLPEDTNVDRFARVFRKYEMHLEPMTMIASLCETPEDIDRFHKKTKLSNVERILGEFIVGYRKSAEHALSTGALDWWKDVIVQLEVTPGHDKQKVSGLYQVVQLARAVCADEKLIKELESWTIPIFPVKGLDLMAVGVERGPKMKLTLTYLFELWQKSRYEMSKEELLTHAHDSCIPNPQSPTSLPKKRRREESW</sequence>
<dbReference type="GO" id="GO:0000049">
    <property type="term" value="F:tRNA binding"/>
    <property type="evidence" value="ECO:0007669"/>
    <property type="project" value="TreeGrafter"/>
</dbReference>
<keyword evidence="8" id="KW-0460">Magnesium</keyword>
<dbReference type="InterPro" id="IPR050264">
    <property type="entry name" value="Bact_CCA-adding_enz_type3_sf"/>
</dbReference>
<keyword evidence="9" id="KW-0694">RNA-binding</keyword>
<comment type="similarity">
    <text evidence="2 9">Belongs to the tRNA nucleotidyltransferase/poly(A) polymerase family.</text>
</comment>
<evidence type="ECO:0000256" key="8">
    <source>
        <dbReference type="ARBA" id="ARBA00022842"/>
    </source>
</evidence>
<evidence type="ECO:0000256" key="5">
    <source>
        <dbReference type="ARBA" id="ARBA00022695"/>
    </source>
</evidence>
<dbReference type="InterPro" id="IPR043519">
    <property type="entry name" value="NT_sf"/>
</dbReference>
<evidence type="ECO:0000313" key="14">
    <source>
        <dbReference type="Proteomes" id="UP000053676"/>
    </source>
</evidence>